<gene>
    <name evidence="1" type="ORF">DHETER_LOCUS14495</name>
</gene>
<organism evidence="1 2">
    <name type="scientific">Dentiscutata heterogama</name>
    <dbReference type="NCBI Taxonomy" id="1316150"/>
    <lineage>
        <taxon>Eukaryota</taxon>
        <taxon>Fungi</taxon>
        <taxon>Fungi incertae sedis</taxon>
        <taxon>Mucoromycota</taxon>
        <taxon>Glomeromycotina</taxon>
        <taxon>Glomeromycetes</taxon>
        <taxon>Diversisporales</taxon>
        <taxon>Gigasporaceae</taxon>
        <taxon>Dentiscutata</taxon>
    </lineage>
</organism>
<comment type="caution">
    <text evidence="1">The sequence shown here is derived from an EMBL/GenBank/DDBJ whole genome shotgun (WGS) entry which is preliminary data.</text>
</comment>
<feature type="non-terminal residue" evidence="1">
    <location>
        <position position="1"/>
    </location>
</feature>
<evidence type="ECO:0000313" key="1">
    <source>
        <dbReference type="EMBL" id="CAG8748563.1"/>
    </source>
</evidence>
<dbReference type="Proteomes" id="UP000789702">
    <property type="component" value="Unassembled WGS sequence"/>
</dbReference>
<keyword evidence="2" id="KW-1185">Reference proteome</keyword>
<name>A0ACA9QEY2_9GLOM</name>
<protein>
    <submittedName>
        <fullName evidence="1">1084_t:CDS:1</fullName>
    </submittedName>
</protein>
<proteinExistence type="predicted"/>
<sequence length="106" mass="12166">AMKWTKIAWSEVLAEVVSPHDENSVPIVPPISDESIHDVEKTDPNDELAVKKLQQQINILYIHNPILIKDLLNLEEKQRSTLSWKEQLNILYSALRIVDKRIEDGG</sequence>
<feature type="non-terminal residue" evidence="1">
    <location>
        <position position="106"/>
    </location>
</feature>
<accession>A0ACA9QEY2</accession>
<evidence type="ECO:0000313" key="2">
    <source>
        <dbReference type="Proteomes" id="UP000789702"/>
    </source>
</evidence>
<reference evidence="1" key="1">
    <citation type="submission" date="2021-06" db="EMBL/GenBank/DDBJ databases">
        <authorList>
            <person name="Kallberg Y."/>
            <person name="Tangrot J."/>
            <person name="Rosling A."/>
        </authorList>
    </citation>
    <scope>NUCLEOTIDE SEQUENCE</scope>
    <source>
        <strain evidence="1">IL203A</strain>
    </source>
</reference>
<dbReference type="EMBL" id="CAJVPU010044904">
    <property type="protein sequence ID" value="CAG8748563.1"/>
    <property type="molecule type" value="Genomic_DNA"/>
</dbReference>